<dbReference type="PROSITE" id="PS51352">
    <property type="entry name" value="THIOREDOXIN_2"/>
    <property type="match status" value="1"/>
</dbReference>
<dbReference type="PRINTS" id="PR00421">
    <property type="entry name" value="THIOREDOXIN"/>
</dbReference>
<evidence type="ECO:0000313" key="7">
    <source>
        <dbReference type="Proteomes" id="UP000176037"/>
    </source>
</evidence>
<evidence type="ECO:0000256" key="3">
    <source>
        <dbReference type="ARBA" id="ARBA00023157"/>
    </source>
</evidence>
<dbReference type="OrthoDB" id="9790390at2"/>
<keyword evidence="4" id="KW-0676">Redox-active center</keyword>
<keyword evidence="2" id="KW-0249">Electron transport</keyword>
<dbReference type="RefSeq" id="WP_070178652.1">
    <property type="nucleotide sequence ID" value="NZ_BMJR01000010.1"/>
</dbReference>
<name>A0A1E8F9G3_9ALTE</name>
<proteinExistence type="predicted"/>
<dbReference type="InterPro" id="IPR017937">
    <property type="entry name" value="Thioredoxin_CS"/>
</dbReference>
<evidence type="ECO:0000313" key="6">
    <source>
        <dbReference type="EMBL" id="OFI32183.1"/>
    </source>
</evidence>
<dbReference type="PANTHER" id="PTHR45663:SF11">
    <property type="entry name" value="GEO12009P1"/>
    <property type="match status" value="1"/>
</dbReference>
<comment type="caution">
    <text evidence="6">The sequence shown here is derived from an EMBL/GenBank/DDBJ whole genome shotgun (WGS) entry which is preliminary data.</text>
</comment>
<evidence type="ECO:0000256" key="2">
    <source>
        <dbReference type="ARBA" id="ARBA00022982"/>
    </source>
</evidence>
<dbReference type="GO" id="GO:0015035">
    <property type="term" value="F:protein-disulfide reductase activity"/>
    <property type="evidence" value="ECO:0007669"/>
    <property type="project" value="TreeGrafter"/>
</dbReference>
<protein>
    <recommendedName>
        <fullName evidence="5">Thioredoxin domain-containing protein</fullName>
    </recommendedName>
</protein>
<evidence type="ECO:0000256" key="4">
    <source>
        <dbReference type="ARBA" id="ARBA00023284"/>
    </source>
</evidence>
<gene>
    <name evidence="6" type="ORF">BFC17_08130</name>
</gene>
<dbReference type="Proteomes" id="UP000176037">
    <property type="component" value="Unassembled WGS sequence"/>
</dbReference>
<dbReference type="InterPro" id="IPR036249">
    <property type="entry name" value="Thioredoxin-like_sf"/>
</dbReference>
<evidence type="ECO:0000256" key="1">
    <source>
        <dbReference type="ARBA" id="ARBA00022448"/>
    </source>
</evidence>
<dbReference type="Gene3D" id="3.40.30.10">
    <property type="entry name" value="Glutaredoxin"/>
    <property type="match status" value="1"/>
</dbReference>
<organism evidence="6 7">
    <name type="scientific">Alteromonas lipolytica</name>
    <dbReference type="NCBI Taxonomy" id="1856405"/>
    <lineage>
        <taxon>Bacteria</taxon>
        <taxon>Pseudomonadati</taxon>
        <taxon>Pseudomonadota</taxon>
        <taxon>Gammaproteobacteria</taxon>
        <taxon>Alteromonadales</taxon>
        <taxon>Alteromonadaceae</taxon>
        <taxon>Alteromonas/Salinimonas group</taxon>
        <taxon>Alteromonas</taxon>
    </lineage>
</organism>
<dbReference type="CDD" id="cd02947">
    <property type="entry name" value="TRX_family"/>
    <property type="match status" value="1"/>
</dbReference>
<dbReference type="GO" id="GO:0005737">
    <property type="term" value="C:cytoplasm"/>
    <property type="evidence" value="ECO:0007669"/>
    <property type="project" value="TreeGrafter"/>
</dbReference>
<dbReference type="AlphaFoldDB" id="A0A1E8F9G3"/>
<keyword evidence="1" id="KW-0813">Transport</keyword>
<reference evidence="6 7" key="1">
    <citation type="submission" date="2016-09" db="EMBL/GenBank/DDBJ databases">
        <title>Alteromonas lipolytica, a new species isolated from sea water.</title>
        <authorList>
            <person name="Wu Y.-H."/>
            <person name="Cheng H."/>
            <person name="Xu X.-W."/>
        </authorList>
    </citation>
    <scope>NUCLEOTIDE SEQUENCE [LARGE SCALE GENOMIC DNA]</scope>
    <source>
        <strain evidence="6 7">JW12</strain>
    </source>
</reference>
<dbReference type="PROSITE" id="PS00194">
    <property type="entry name" value="THIOREDOXIN_1"/>
    <property type="match status" value="1"/>
</dbReference>
<dbReference type="InterPro" id="IPR013766">
    <property type="entry name" value="Thioredoxin_domain"/>
</dbReference>
<keyword evidence="3" id="KW-1015">Disulfide bond</keyword>
<keyword evidence="7" id="KW-1185">Reference proteome</keyword>
<dbReference type="SUPFAM" id="SSF52833">
    <property type="entry name" value="Thioredoxin-like"/>
    <property type="match status" value="1"/>
</dbReference>
<dbReference type="EMBL" id="MJIC01000021">
    <property type="protein sequence ID" value="OFI32183.1"/>
    <property type="molecule type" value="Genomic_DNA"/>
</dbReference>
<dbReference type="Pfam" id="PF00085">
    <property type="entry name" value="Thioredoxin"/>
    <property type="match status" value="1"/>
</dbReference>
<sequence length="108" mass="11992">MTAEFQSISANGHPYPEPVVMLWFSAEWCGPCKQIAPVINMIEQGYAGALRVVKVDAEEDFELAHRLGVRAVPTLILLDHEKRLDTKVGSGSYAELTQWIDSHINLVA</sequence>
<evidence type="ECO:0000259" key="5">
    <source>
        <dbReference type="PROSITE" id="PS51352"/>
    </source>
</evidence>
<accession>A0A1E8F9G3</accession>
<dbReference type="STRING" id="1856405.BFC17_08130"/>
<feature type="domain" description="Thioredoxin" evidence="5">
    <location>
        <begin position="1"/>
        <end position="105"/>
    </location>
</feature>
<dbReference type="PANTHER" id="PTHR45663">
    <property type="entry name" value="GEO12009P1"/>
    <property type="match status" value="1"/>
</dbReference>